<name>A0A2U1N9X6_ARTAN</name>
<evidence type="ECO:0000313" key="5">
    <source>
        <dbReference type="Proteomes" id="UP000245207"/>
    </source>
</evidence>
<keyword evidence="4" id="KW-0689">Ribosomal protein</keyword>
<dbReference type="InterPro" id="IPR029071">
    <property type="entry name" value="Ubiquitin-like_domsf"/>
</dbReference>
<dbReference type="GO" id="GO:0005840">
    <property type="term" value="C:ribosome"/>
    <property type="evidence" value="ECO:0007669"/>
    <property type="project" value="UniProtKB-KW"/>
</dbReference>
<dbReference type="OrthoDB" id="419317at2759"/>
<dbReference type="Proteomes" id="UP000245207">
    <property type="component" value="Unassembled WGS sequence"/>
</dbReference>
<dbReference type="STRING" id="35608.A0A2U1N9X6"/>
<keyword evidence="5" id="KW-1185">Reference proteome</keyword>
<dbReference type="InterPro" id="IPR050158">
    <property type="entry name" value="Ubiquitin_ubiquitin-like"/>
</dbReference>
<evidence type="ECO:0000256" key="1">
    <source>
        <dbReference type="ARBA" id="ARBA00022499"/>
    </source>
</evidence>
<dbReference type="AlphaFoldDB" id="A0A2U1N9X6"/>
<dbReference type="SUPFAM" id="SSF54236">
    <property type="entry name" value="Ubiquitin-like"/>
    <property type="match status" value="1"/>
</dbReference>
<dbReference type="PRINTS" id="PR00348">
    <property type="entry name" value="UBIQUITIN"/>
</dbReference>
<proteinExistence type="predicted"/>
<dbReference type="PROSITE" id="PS50053">
    <property type="entry name" value="UBIQUITIN_2"/>
    <property type="match status" value="1"/>
</dbReference>
<reference evidence="4 5" key="1">
    <citation type="journal article" date="2018" name="Mol. Plant">
        <title>The genome of Artemisia annua provides insight into the evolution of Asteraceae family and artemisinin biosynthesis.</title>
        <authorList>
            <person name="Shen Q."/>
            <person name="Zhang L."/>
            <person name="Liao Z."/>
            <person name="Wang S."/>
            <person name="Yan T."/>
            <person name="Shi P."/>
            <person name="Liu M."/>
            <person name="Fu X."/>
            <person name="Pan Q."/>
            <person name="Wang Y."/>
            <person name="Lv Z."/>
            <person name="Lu X."/>
            <person name="Zhang F."/>
            <person name="Jiang W."/>
            <person name="Ma Y."/>
            <person name="Chen M."/>
            <person name="Hao X."/>
            <person name="Li L."/>
            <person name="Tang Y."/>
            <person name="Lv G."/>
            <person name="Zhou Y."/>
            <person name="Sun X."/>
            <person name="Brodelius P.E."/>
            <person name="Rose J.K.C."/>
            <person name="Tang K."/>
        </authorList>
    </citation>
    <scope>NUCLEOTIDE SEQUENCE [LARGE SCALE GENOMIC DNA]</scope>
    <source>
        <strain evidence="5">cv. Huhao1</strain>
        <tissue evidence="4">Leaf</tissue>
    </source>
</reference>
<organism evidence="4 5">
    <name type="scientific">Artemisia annua</name>
    <name type="common">Sweet wormwood</name>
    <dbReference type="NCBI Taxonomy" id="35608"/>
    <lineage>
        <taxon>Eukaryota</taxon>
        <taxon>Viridiplantae</taxon>
        <taxon>Streptophyta</taxon>
        <taxon>Embryophyta</taxon>
        <taxon>Tracheophyta</taxon>
        <taxon>Spermatophyta</taxon>
        <taxon>Magnoliopsida</taxon>
        <taxon>eudicotyledons</taxon>
        <taxon>Gunneridae</taxon>
        <taxon>Pentapetalae</taxon>
        <taxon>asterids</taxon>
        <taxon>campanulids</taxon>
        <taxon>Asterales</taxon>
        <taxon>Asteraceae</taxon>
        <taxon>Asteroideae</taxon>
        <taxon>Anthemideae</taxon>
        <taxon>Artemisiinae</taxon>
        <taxon>Artemisia</taxon>
    </lineage>
</organism>
<evidence type="ECO:0000259" key="3">
    <source>
        <dbReference type="PROSITE" id="PS50053"/>
    </source>
</evidence>
<dbReference type="PANTHER" id="PTHR10666">
    <property type="entry name" value="UBIQUITIN"/>
    <property type="match status" value="1"/>
</dbReference>
<gene>
    <name evidence="4" type="ORF">CTI12_AA288980</name>
</gene>
<feature type="domain" description="Ubiquitin-like" evidence="3">
    <location>
        <begin position="12"/>
        <end position="88"/>
    </location>
</feature>
<sequence>MKGSTLTATGLIKIFVKIIVTGKIFSVECKRTDTVRIVKYKIHDQEGITPLEQMLIFRLRGLEDHLTLADRNIYNGSIIYLRFRNWGGPKCISHVPSILNHI</sequence>
<evidence type="ECO:0000256" key="2">
    <source>
        <dbReference type="ARBA" id="ARBA00022843"/>
    </source>
</evidence>
<comment type="caution">
    <text evidence="4">The sequence shown here is derived from an EMBL/GenBank/DDBJ whole genome shotgun (WGS) entry which is preliminary data.</text>
</comment>
<keyword evidence="1" id="KW-1017">Isopeptide bond</keyword>
<dbReference type="Gene3D" id="3.10.20.90">
    <property type="entry name" value="Phosphatidylinositol 3-kinase Catalytic Subunit, Chain A, domain 1"/>
    <property type="match status" value="1"/>
</dbReference>
<protein>
    <submittedName>
        <fullName evidence="4">Ubiquitin-60S ribosomal protein L40</fullName>
    </submittedName>
</protein>
<keyword evidence="4" id="KW-0687">Ribonucleoprotein</keyword>
<dbReference type="SMART" id="SM00213">
    <property type="entry name" value="UBQ"/>
    <property type="match status" value="1"/>
</dbReference>
<keyword evidence="2" id="KW-0832">Ubl conjugation</keyword>
<accession>A0A2U1N9X6</accession>
<dbReference type="EMBL" id="PKPP01003274">
    <property type="protein sequence ID" value="PWA70276.1"/>
    <property type="molecule type" value="Genomic_DNA"/>
</dbReference>
<dbReference type="InterPro" id="IPR019956">
    <property type="entry name" value="Ubiquitin_dom"/>
</dbReference>
<dbReference type="Pfam" id="PF00240">
    <property type="entry name" value="ubiquitin"/>
    <property type="match status" value="1"/>
</dbReference>
<dbReference type="InterPro" id="IPR000626">
    <property type="entry name" value="Ubiquitin-like_dom"/>
</dbReference>
<dbReference type="GO" id="GO:0003729">
    <property type="term" value="F:mRNA binding"/>
    <property type="evidence" value="ECO:0007669"/>
    <property type="project" value="UniProtKB-ARBA"/>
</dbReference>
<evidence type="ECO:0000313" key="4">
    <source>
        <dbReference type="EMBL" id="PWA70276.1"/>
    </source>
</evidence>